<keyword evidence="3" id="KW-0560">Oxidoreductase</keyword>
<protein>
    <submittedName>
        <fullName evidence="5">Chaperonin 10-like protein</fullName>
    </submittedName>
</protein>
<evidence type="ECO:0000256" key="3">
    <source>
        <dbReference type="ARBA" id="ARBA00023002"/>
    </source>
</evidence>
<feature type="domain" description="Alcohol dehydrogenase-like N-terminal" evidence="4">
    <location>
        <begin position="24"/>
        <end position="108"/>
    </location>
</feature>
<keyword evidence="2" id="KW-0862">Zinc</keyword>
<dbReference type="InterPro" id="IPR050129">
    <property type="entry name" value="Zn_alcohol_dh"/>
</dbReference>
<dbReference type="InterPro" id="IPR002328">
    <property type="entry name" value="ADH_Zn_CS"/>
</dbReference>
<keyword evidence="1" id="KW-0479">Metal-binding</keyword>
<accession>A0ABR4IF96</accession>
<dbReference type="InterPro" id="IPR013154">
    <property type="entry name" value="ADH-like_N"/>
</dbReference>
<evidence type="ECO:0000313" key="6">
    <source>
        <dbReference type="Proteomes" id="UP001610335"/>
    </source>
</evidence>
<dbReference type="Pfam" id="PF08240">
    <property type="entry name" value="ADH_N"/>
    <property type="match status" value="1"/>
</dbReference>
<dbReference type="PANTHER" id="PTHR43401">
    <property type="entry name" value="L-THREONINE 3-DEHYDROGENASE"/>
    <property type="match status" value="1"/>
</dbReference>
<gene>
    <name evidence="5" type="ORF">BDW59DRAFT_160943</name>
</gene>
<dbReference type="InterPro" id="IPR011032">
    <property type="entry name" value="GroES-like_sf"/>
</dbReference>
<dbReference type="Proteomes" id="UP001610335">
    <property type="component" value="Unassembled WGS sequence"/>
</dbReference>
<dbReference type="Gene3D" id="3.90.180.10">
    <property type="entry name" value="Medium-chain alcohol dehydrogenases, catalytic domain"/>
    <property type="match status" value="1"/>
</dbReference>
<dbReference type="PROSITE" id="PS00059">
    <property type="entry name" value="ADH_ZINC"/>
    <property type="match status" value="1"/>
</dbReference>
<proteinExistence type="predicted"/>
<evidence type="ECO:0000256" key="1">
    <source>
        <dbReference type="ARBA" id="ARBA00022723"/>
    </source>
</evidence>
<evidence type="ECO:0000313" key="5">
    <source>
        <dbReference type="EMBL" id="KAL2826420.1"/>
    </source>
</evidence>
<keyword evidence="6" id="KW-1185">Reference proteome</keyword>
<dbReference type="SUPFAM" id="SSF50129">
    <property type="entry name" value="GroES-like"/>
    <property type="match status" value="1"/>
</dbReference>
<dbReference type="EMBL" id="JBFXLS010000030">
    <property type="protein sequence ID" value="KAL2826420.1"/>
    <property type="molecule type" value="Genomic_DNA"/>
</dbReference>
<organism evidence="5 6">
    <name type="scientific">Aspergillus cavernicola</name>
    <dbReference type="NCBI Taxonomy" id="176166"/>
    <lineage>
        <taxon>Eukaryota</taxon>
        <taxon>Fungi</taxon>
        <taxon>Dikarya</taxon>
        <taxon>Ascomycota</taxon>
        <taxon>Pezizomycotina</taxon>
        <taxon>Eurotiomycetes</taxon>
        <taxon>Eurotiomycetidae</taxon>
        <taxon>Eurotiales</taxon>
        <taxon>Aspergillaceae</taxon>
        <taxon>Aspergillus</taxon>
        <taxon>Aspergillus subgen. Nidulantes</taxon>
    </lineage>
</organism>
<reference evidence="5 6" key="1">
    <citation type="submission" date="2024-07" db="EMBL/GenBank/DDBJ databases">
        <title>Section-level genome sequencing and comparative genomics of Aspergillus sections Usti and Cavernicolus.</title>
        <authorList>
            <consortium name="Lawrence Berkeley National Laboratory"/>
            <person name="Nybo J.L."/>
            <person name="Vesth T.C."/>
            <person name="Theobald S."/>
            <person name="Frisvad J.C."/>
            <person name="Larsen T.O."/>
            <person name="Kjaerboelling I."/>
            <person name="Rothschild-Mancinelli K."/>
            <person name="Lyhne E.K."/>
            <person name="Kogle M.E."/>
            <person name="Barry K."/>
            <person name="Clum A."/>
            <person name="Na H."/>
            <person name="Ledsgaard L."/>
            <person name="Lin J."/>
            <person name="Lipzen A."/>
            <person name="Kuo A."/>
            <person name="Riley R."/>
            <person name="Mondo S."/>
            <person name="LaButti K."/>
            <person name="Haridas S."/>
            <person name="Pangalinan J."/>
            <person name="Salamov A.A."/>
            <person name="Simmons B.A."/>
            <person name="Magnuson J.K."/>
            <person name="Chen J."/>
            <person name="Drula E."/>
            <person name="Henrissat B."/>
            <person name="Wiebenga A."/>
            <person name="Lubbers R.J."/>
            <person name="Gomes A.C."/>
            <person name="Makela M.R."/>
            <person name="Stajich J."/>
            <person name="Grigoriev I.V."/>
            <person name="Mortensen U.H."/>
            <person name="De vries R.P."/>
            <person name="Baker S.E."/>
            <person name="Andersen M.R."/>
        </authorList>
    </citation>
    <scope>NUCLEOTIDE SEQUENCE [LARGE SCALE GENOMIC DNA]</scope>
    <source>
        <strain evidence="5 6">CBS 600.67</strain>
    </source>
</reference>
<comment type="caution">
    <text evidence="5">The sequence shown here is derived from an EMBL/GenBank/DDBJ whole genome shotgun (WGS) entry which is preliminary data.</text>
</comment>
<sequence>MQALQAADRTLGLRLEKGPTPEVGPNDALIEVHIAGITPEGLQLLETDRAHKPSVVGHEVPGTIAKTGDLVPAELAIGSRIRVQRILFCLRCECCSSGREHMYGEGVVIGFAQFS</sequence>
<name>A0ABR4IF96_9EURO</name>
<dbReference type="PANTHER" id="PTHR43401:SF2">
    <property type="entry name" value="L-THREONINE 3-DEHYDROGENASE"/>
    <property type="match status" value="1"/>
</dbReference>
<evidence type="ECO:0000259" key="4">
    <source>
        <dbReference type="Pfam" id="PF08240"/>
    </source>
</evidence>
<evidence type="ECO:0000256" key="2">
    <source>
        <dbReference type="ARBA" id="ARBA00022833"/>
    </source>
</evidence>